<sequence length="169" mass="18874">MKSPAERAVALTPPYKILFVCLGNICRSPAAEGILHTLVETGGQAAKWNIDSAGIYSGHAGQLPDNRMRVHARRRGYELTHRARPVGESDFSDFQLIVAMDESNIRALRHMAPTLADEAKIVPMISFVRMATRYDHIPDPYYEGSEGFELVLDLLEDGCRNIFETISKQ</sequence>
<name>A0AC61S4U2_9BACT</name>
<gene>
    <name evidence="1" type="ORF">E5990_06890</name>
</gene>
<accession>A0AC61S4U2</accession>
<evidence type="ECO:0000313" key="2">
    <source>
        <dbReference type="Proteomes" id="UP000305401"/>
    </source>
</evidence>
<organism evidence="1 2">
    <name type="scientific">Muribaculum caecicola</name>
    <dbReference type="NCBI Taxonomy" id="3038144"/>
    <lineage>
        <taxon>Bacteria</taxon>
        <taxon>Pseudomonadati</taxon>
        <taxon>Bacteroidota</taxon>
        <taxon>Bacteroidia</taxon>
        <taxon>Bacteroidales</taxon>
        <taxon>Muribaculaceae</taxon>
        <taxon>Muribaculum</taxon>
    </lineage>
</organism>
<comment type="caution">
    <text evidence="1">The sequence shown here is derived from an EMBL/GenBank/DDBJ whole genome shotgun (WGS) entry which is preliminary data.</text>
</comment>
<evidence type="ECO:0000313" key="1">
    <source>
        <dbReference type="EMBL" id="THG49604.1"/>
    </source>
</evidence>
<dbReference type="Proteomes" id="UP000305401">
    <property type="component" value="Unassembled WGS sequence"/>
</dbReference>
<protein>
    <submittedName>
        <fullName evidence="1">Low molecular weight phosphotyrosine protein phosphatase</fullName>
    </submittedName>
</protein>
<reference evidence="1" key="1">
    <citation type="submission" date="2019-04" db="EMBL/GenBank/DDBJ databases">
        <title>Microbes associate with the intestines of laboratory mice.</title>
        <authorList>
            <person name="Navarre W."/>
            <person name="Wong E."/>
            <person name="Huang K.C."/>
            <person name="Tropini C."/>
            <person name="Ng K."/>
            <person name="Yu B."/>
        </authorList>
    </citation>
    <scope>NUCLEOTIDE SEQUENCE</scope>
    <source>
        <strain evidence="1">NM86_A22</strain>
    </source>
</reference>
<dbReference type="EMBL" id="SSTG01000077">
    <property type="protein sequence ID" value="THG49604.1"/>
    <property type="molecule type" value="Genomic_DNA"/>
</dbReference>
<proteinExistence type="predicted"/>
<keyword evidence="2" id="KW-1185">Reference proteome</keyword>